<evidence type="ECO:0000313" key="17">
    <source>
        <dbReference type="Proteomes" id="UP001338125"/>
    </source>
</evidence>
<comment type="catalytic activity">
    <reaction evidence="1 12">
        <text>a long-chain primary fatty alcohol + O2 = a long-chain fatty aldehyde + H2O2</text>
        <dbReference type="Rhea" id="RHEA:22756"/>
        <dbReference type="ChEBI" id="CHEBI:15379"/>
        <dbReference type="ChEBI" id="CHEBI:16240"/>
        <dbReference type="ChEBI" id="CHEBI:17176"/>
        <dbReference type="ChEBI" id="CHEBI:77396"/>
        <dbReference type="EC" id="1.1.3.20"/>
    </reaction>
</comment>
<dbReference type="Proteomes" id="UP001338125">
    <property type="component" value="Unassembled WGS sequence"/>
</dbReference>
<evidence type="ECO:0000256" key="8">
    <source>
        <dbReference type="ARBA" id="ARBA00022827"/>
    </source>
</evidence>
<organism evidence="16 17">
    <name type="scientific">Cladobotryum mycophilum</name>
    <dbReference type="NCBI Taxonomy" id="491253"/>
    <lineage>
        <taxon>Eukaryota</taxon>
        <taxon>Fungi</taxon>
        <taxon>Dikarya</taxon>
        <taxon>Ascomycota</taxon>
        <taxon>Pezizomycotina</taxon>
        <taxon>Sordariomycetes</taxon>
        <taxon>Hypocreomycetidae</taxon>
        <taxon>Hypocreales</taxon>
        <taxon>Hypocreaceae</taxon>
        <taxon>Cladobotryum</taxon>
    </lineage>
</organism>
<dbReference type="InterPro" id="IPR012400">
    <property type="entry name" value="Long_Oxdase"/>
</dbReference>
<evidence type="ECO:0000256" key="5">
    <source>
        <dbReference type="ARBA" id="ARBA00013125"/>
    </source>
</evidence>
<dbReference type="SUPFAM" id="SSF51905">
    <property type="entry name" value="FAD/NAD(P)-binding domain"/>
    <property type="match status" value="1"/>
</dbReference>
<dbReference type="InterPro" id="IPR003953">
    <property type="entry name" value="FAD-dep_OxRdtase_2_FAD-bd"/>
</dbReference>
<comment type="caution">
    <text evidence="16">The sequence shown here is derived from an EMBL/GenBank/DDBJ whole genome shotgun (WGS) entry which is preliminary data.</text>
</comment>
<protein>
    <recommendedName>
        <fullName evidence="5 12">Long-chain-alcohol oxidase</fullName>
        <ecNumber evidence="5 12">1.1.3.20</ecNumber>
    </recommendedName>
</protein>
<evidence type="ECO:0000256" key="2">
    <source>
        <dbReference type="ARBA" id="ARBA00003842"/>
    </source>
</evidence>
<name>A0ABR0SEU5_9HYPO</name>
<evidence type="ECO:0000259" key="14">
    <source>
        <dbReference type="Pfam" id="PF00890"/>
    </source>
</evidence>
<dbReference type="PANTHER" id="PTHR46056:SF12">
    <property type="entry name" value="LONG-CHAIN-ALCOHOL OXIDASE"/>
    <property type="match status" value="1"/>
</dbReference>
<keyword evidence="10 12" id="KW-0560">Oxidoreductase</keyword>
<dbReference type="Pfam" id="PF00890">
    <property type="entry name" value="FAD_binding_2"/>
    <property type="match status" value="1"/>
</dbReference>
<evidence type="ECO:0000256" key="3">
    <source>
        <dbReference type="ARBA" id="ARBA00004370"/>
    </source>
</evidence>
<dbReference type="InterPro" id="IPR000172">
    <property type="entry name" value="GMC_OxRdtase_N"/>
</dbReference>
<dbReference type="Gene3D" id="3.50.50.60">
    <property type="entry name" value="FAD/NAD(P)-binding domain"/>
    <property type="match status" value="2"/>
</dbReference>
<feature type="domain" description="Glucose-methanol-choline oxidoreductase N-terminal" evidence="13">
    <location>
        <begin position="269"/>
        <end position="494"/>
    </location>
</feature>
<gene>
    <name evidence="16" type="ORF">PT974_08542</name>
</gene>
<reference evidence="16 17" key="1">
    <citation type="submission" date="2024-01" db="EMBL/GenBank/DDBJ databases">
        <title>Complete genome of Cladobotryum mycophilum ATHUM6906.</title>
        <authorList>
            <person name="Christinaki A.C."/>
            <person name="Myridakis A.I."/>
            <person name="Kouvelis V.N."/>
        </authorList>
    </citation>
    <scope>NUCLEOTIDE SEQUENCE [LARGE SCALE GENOMIC DNA]</scope>
    <source>
        <strain evidence="16 17">ATHUM6906</strain>
    </source>
</reference>
<dbReference type="EC" id="1.1.3.20" evidence="5 12"/>
<comment type="subcellular location">
    <subcellularLocation>
        <location evidence="3">Membrane</location>
    </subcellularLocation>
</comment>
<feature type="domain" description="Glucose-methanol-choline oxidoreductase C-terminal" evidence="15">
    <location>
        <begin position="586"/>
        <end position="729"/>
    </location>
</feature>
<evidence type="ECO:0000256" key="4">
    <source>
        <dbReference type="ARBA" id="ARBA00010790"/>
    </source>
</evidence>
<dbReference type="PANTHER" id="PTHR46056">
    <property type="entry name" value="LONG-CHAIN-ALCOHOL OXIDASE"/>
    <property type="match status" value="1"/>
</dbReference>
<comment type="function">
    <text evidence="2">Long-chain fatty alcohol oxidase involved in the omega-oxidation pathway of lipid degradation.</text>
</comment>
<evidence type="ECO:0000256" key="7">
    <source>
        <dbReference type="ARBA" id="ARBA00022692"/>
    </source>
</evidence>
<evidence type="ECO:0000256" key="9">
    <source>
        <dbReference type="ARBA" id="ARBA00022989"/>
    </source>
</evidence>
<dbReference type="Pfam" id="PF05199">
    <property type="entry name" value="GMC_oxred_C"/>
    <property type="match status" value="1"/>
</dbReference>
<dbReference type="Pfam" id="PF00732">
    <property type="entry name" value="GMC_oxred_N"/>
    <property type="match status" value="1"/>
</dbReference>
<evidence type="ECO:0000256" key="11">
    <source>
        <dbReference type="ARBA" id="ARBA00023136"/>
    </source>
</evidence>
<evidence type="ECO:0000256" key="1">
    <source>
        <dbReference type="ARBA" id="ARBA00000920"/>
    </source>
</evidence>
<dbReference type="PIRSF" id="PIRSF028937">
    <property type="entry name" value="Lg_Ch_AO"/>
    <property type="match status" value="1"/>
</dbReference>
<proteinExistence type="inferred from homology"/>
<keyword evidence="11" id="KW-0472">Membrane</keyword>
<feature type="domain" description="FAD-dependent oxidoreductase 2 FAD-binding" evidence="14">
    <location>
        <begin position="221"/>
        <end position="255"/>
    </location>
</feature>
<evidence type="ECO:0000259" key="13">
    <source>
        <dbReference type="Pfam" id="PF00732"/>
    </source>
</evidence>
<evidence type="ECO:0000256" key="12">
    <source>
        <dbReference type="PIRNR" id="PIRNR028937"/>
    </source>
</evidence>
<dbReference type="InterPro" id="IPR007867">
    <property type="entry name" value="GMC_OxRtase_C"/>
</dbReference>
<sequence>MEIAAAVAAAPAAIPLPPPPSNDFMTDAAWDVFFALLDGALPSIAPSSKIQDKDGQISIPDEELQRIIDSTLSTIDDPVSAQDVLEFLSHRPSQDPDFREDSLRTLSFSPGRAKLGKMMNLLTTRAGSLIFTGYWTPVHQQPAHVRQAIIQSWSTSRFMLLRMMAKTMCVLASKTNNATNPRFESLLGYSPVPRDWKPVDGYDFNFIQLEPGTDAHEITTDVVIVGSGPGGGVSAKNLAEAGHKVLVVDKGYYFRPSQLPMTARTAPVYLYDNGGGIQSDNSSIGCLFGSSWGGGGTVNWSVCFKLQDYVREEWAEGGLPFFTSRDFDECMDRVWNFIGAGTDAIRHNHRNNIMLDGTKKLGWHGATCNQNTANKEHYCGSCHYGCGLGEKRGPAVAWLPAAAEAGAEFMEGFEVERVLFGEDGVTAIGVEGLWTGRDADGGVHTAVSDRTQRRVVIKAKRVIISAGTMWTPLILKRSGIENPQIGQNLHLHPVNHITSIHREETNPWEGGIITSYSSEFENLDGKGHGVKLEPVAMIPAVFGITQPWTSGLDTKLLALRSRHAAGFIALARDRDTGRVYPDPVTGGPRVDYTPSDFDREHILEGIQAMAKICYVSGATEIRATYPGLQAFTPDPAVQDKVTEGQDPEFTDPAFAKWLKQMRDIDNKPPVTIFSSAHQMGTCRMSAKEEDGVVDDRGRVWGRKNLYVADASVFPSASGVNPMVTVMSVADWISRCAAKDLSSSD</sequence>
<keyword evidence="17" id="KW-1185">Reference proteome</keyword>
<keyword evidence="9" id="KW-1133">Transmembrane helix</keyword>
<evidence type="ECO:0000259" key="15">
    <source>
        <dbReference type="Pfam" id="PF05199"/>
    </source>
</evidence>
<evidence type="ECO:0000313" key="16">
    <source>
        <dbReference type="EMBL" id="KAK5990275.1"/>
    </source>
</evidence>
<dbReference type="EMBL" id="JAVFKD010000014">
    <property type="protein sequence ID" value="KAK5990275.1"/>
    <property type="molecule type" value="Genomic_DNA"/>
</dbReference>
<evidence type="ECO:0000256" key="10">
    <source>
        <dbReference type="ARBA" id="ARBA00023002"/>
    </source>
</evidence>
<keyword evidence="8" id="KW-0274">FAD</keyword>
<accession>A0ABR0SEU5</accession>
<keyword evidence="7" id="KW-0812">Transmembrane</keyword>
<comment type="similarity">
    <text evidence="4 12">Belongs to the GMC oxidoreductase family.</text>
</comment>
<keyword evidence="6" id="KW-0285">Flavoprotein</keyword>
<evidence type="ECO:0000256" key="6">
    <source>
        <dbReference type="ARBA" id="ARBA00022630"/>
    </source>
</evidence>
<dbReference type="InterPro" id="IPR036188">
    <property type="entry name" value="FAD/NAD-bd_sf"/>
</dbReference>